<dbReference type="Proteomes" id="UP000177954">
    <property type="component" value="Unassembled WGS sequence"/>
</dbReference>
<name>A0A1G2GY80_9BACT</name>
<accession>A0A1G2GY80</accession>
<gene>
    <name evidence="1" type="ORF">A3J04_02755</name>
</gene>
<dbReference type="AlphaFoldDB" id="A0A1G2GY80"/>
<evidence type="ECO:0000313" key="2">
    <source>
        <dbReference type="Proteomes" id="UP000177954"/>
    </source>
</evidence>
<protein>
    <submittedName>
        <fullName evidence="1">Uncharacterized protein</fullName>
    </submittedName>
</protein>
<dbReference type="EMBL" id="MHNZ01000037">
    <property type="protein sequence ID" value="OGZ55143.1"/>
    <property type="molecule type" value="Genomic_DNA"/>
</dbReference>
<reference evidence="1 2" key="1">
    <citation type="journal article" date="2016" name="Nat. Commun.">
        <title>Thousands of microbial genomes shed light on interconnected biogeochemical processes in an aquifer system.</title>
        <authorList>
            <person name="Anantharaman K."/>
            <person name="Brown C.T."/>
            <person name="Hug L.A."/>
            <person name="Sharon I."/>
            <person name="Castelle C.J."/>
            <person name="Probst A.J."/>
            <person name="Thomas B.C."/>
            <person name="Singh A."/>
            <person name="Wilkins M.J."/>
            <person name="Karaoz U."/>
            <person name="Brodie E.L."/>
            <person name="Williams K.H."/>
            <person name="Hubbard S.S."/>
            <person name="Banfield J.F."/>
        </authorList>
    </citation>
    <scope>NUCLEOTIDE SEQUENCE [LARGE SCALE GENOMIC DNA]</scope>
</reference>
<comment type="caution">
    <text evidence="1">The sequence shown here is derived from an EMBL/GenBank/DDBJ whole genome shotgun (WGS) entry which is preliminary data.</text>
</comment>
<dbReference type="STRING" id="1802129.A3J04_02755"/>
<sequence>MPPRFETPQDSDSSSEKIIDSKPRLRGIFQSLKLLESEQFELSDVSWKELWQGVKPFENGLEFSDNVREVIRMWVSKKVPALKESVSRLEDLPEDALVDALGQNWFEALDDEEKGFEVSGQRREVLLTVMAGVVSRIETYTVKNIIEHASQKDLEKLGLTEDLRGLTLDVLDASIKTNPLFARFRAFSLLTPKPPEEATGVKMFVPGDTGPHTIAELFPHETQFIARRFTDVLEKGGAWQAHPGAEEFKKYLEGLAVFYAEKNPDAAEVHLKNLERLYLDALASGFPILVNSGRFGMYKEPYLDPELKISLATPDAKHELDEFRRAQAAMAESLSEFNLDEFHDPLARRPVASATVVGGYGVNLILNAVAQERPAILLYYDKEVQAYDRRFPMLMSLAENTDSVFADLSEEERRTQIEKMSRMLTMLHEYGHDIFPHKTDESILTPAYERFGGHSATSIDEVKAETMYRAFVPAILERGGLEGTKEQWAVAMVISSLNVASEQPVGDEYYYGAIYTLNRLFEEGVVTFSGGKIHIHDFERLYAINKENAQSLVALHTDETIDEQKTRVWIRKNCRALPIVSEAAQFVKEFAKTI</sequence>
<evidence type="ECO:0000313" key="1">
    <source>
        <dbReference type="EMBL" id="OGZ55143.1"/>
    </source>
</evidence>
<organism evidence="1 2">
    <name type="scientific">Candidatus Ryanbacteria bacterium RIFCSPLOWO2_02_FULL_47_14</name>
    <dbReference type="NCBI Taxonomy" id="1802129"/>
    <lineage>
        <taxon>Bacteria</taxon>
        <taxon>Candidatus Ryaniibacteriota</taxon>
    </lineage>
</organism>
<proteinExistence type="predicted"/>